<dbReference type="InterPro" id="IPR007785">
    <property type="entry name" value="Anamorsin"/>
</dbReference>
<comment type="caution">
    <text evidence="12">The sequence shown here is derived from an EMBL/GenBank/DDBJ whole genome shotgun (WGS) entry which is preliminary data.</text>
</comment>
<keyword evidence="7 10" id="KW-0408">Iron</keyword>
<dbReference type="GO" id="GO:0046872">
    <property type="term" value="F:metal ion binding"/>
    <property type="evidence" value="ECO:0007669"/>
    <property type="project" value="UniProtKB-KW"/>
</dbReference>
<evidence type="ECO:0000313" key="12">
    <source>
        <dbReference type="EMBL" id="KAJ6221426.1"/>
    </source>
</evidence>
<comment type="subcellular location">
    <subcellularLocation>
        <location evidence="10">Cytoplasm</location>
    </subcellularLocation>
    <subcellularLocation>
        <location evidence="10">Mitochondrion intermembrane space</location>
    </subcellularLocation>
</comment>
<keyword evidence="6 10" id="KW-0479">Metal-binding</keyword>
<comment type="function">
    <text evidence="10">Component of the cytosolic iron-sulfur (Fe-S) protein assembly (CIA) machinery. Required for the maturation of extramitochondrial Fe-S proteins. Part of an electron transfer chain functioning in an early step of cytosolic Fe-S biogenesis, facilitating the de novo assembly of a [4Fe-4S] cluster on the cytosolic Fe-S scaffold complex. Electrons are transferred from NADPH via a FAD- and FMN-containing diflavin oxidoreductase. Together with the diflavin oxidoreductase, also required for the assembly of the diferric tyrosyl radical cofactor of ribonucleotide reductase (RNR), probably by providing electrons for reduction during radical cofactor maturation in the catalytic small subunit.</text>
</comment>
<keyword evidence="13" id="KW-1185">Reference proteome</keyword>
<comment type="cofactor">
    <cofactor evidence="1 10">
        <name>[4Fe-4S] cluster</name>
        <dbReference type="ChEBI" id="CHEBI:49883"/>
    </cofactor>
</comment>
<dbReference type="PANTHER" id="PTHR13273:SF14">
    <property type="entry name" value="ANAMORSIN"/>
    <property type="match status" value="1"/>
</dbReference>
<dbReference type="Proteomes" id="UP001142055">
    <property type="component" value="Chromosome 2"/>
</dbReference>
<feature type="short sequence motif" description="Cx2C motif 2" evidence="10">
    <location>
        <begin position="219"/>
        <end position="222"/>
    </location>
</feature>
<keyword evidence="8 10" id="KW-0411">Iron-sulfur</keyword>
<feature type="binding site" evidence="10">
    <location>
        <position position="211"/>
    </location>
    <ligand>
        <name>[4Fe-4S] cluster</name>
        <dbReference type="ChEBI" id="CHEBI:49883"/>
    </ligand>
</feature>
<feature type="region of interest" description="Fe-S binding site B" evidence="10">
    <location>
        <begin position="208"/>
        <end position="222"/>
    </location>
</feature>
<proteinExistence type="inferred from homology"/>
<comment type="domain">
    <text evidence="10">The twin Cx2C motifs are involved in the recognition by the mitochondrial MIA40-ERV1 disulfide relay system. The formation of 2 disulfide bonds in the Cx2C motifs through dithiol/disulfide exchange reactions effectively traps the protein in the mitochondrial intermembrane space.</text>
</comment>
<evidence type="ECO:0000256" key="6">
    <source>
        <dbReference type="ARBA" id="ARBA00022723"/>
    </source>
</evidence>
<feature type="binding site" evidence="10">
    <location>
        <position position="183"/>
    </location>
    <ligand>
        <name>[2Fe-2S] cluster</name>
        <dbReference type="ChEBI" id="CHEBI:190135"/>
    </ligand>
</feature>
<evidence type="ECO:0000256" key="10">
    <source>
        <dbReference type="HAMAP-Rule" id="MF_03115"/>
    </source>
</evidence>
<evidence type="ECO:0000256" key="5">
    <source>
        <dbReference type="ARBA" id="ARBA00022714"/>
    </source>
</evidence>
<dbReference type="SUPFAM" id="SSF53335">
    <property type="entry name" value="S-adenosyl-L-methionine-dependent methyltransferases"/>
    <property type="match status" value="1"/>
</dbReference>
<dbReference type="GO" id="GO:0016226">
    <property type="term" value="P:iron-sulfur cluster assembly"/>
    <property type="evidence" value="ECO:0007669"/>
    <property type="project" value="UniProtKB-UniRule"/>
</dbReference>
<evidence type="ECO:0000256" key="1">
    <source>
        <dbReference type="ARBA" id="ARBA00001966"/>
    </source>
</evidence>
<dbReference type="OMA" id="QRKACAN"/>
<dbReference type="OrthoDB" id="311633at2759"/>
<organism evidence="12 13">
    <name type="scientific">Blomia tropicalis</name>
    <name type="common">Mite</name>
    <dbReference type="NCBI Taxonomy" id="40697"/>
    <lineage>
        <taxon>Eukaryota</taxon>
        <taxon>Metazoa</taxon>
        <taxon>Ecdysozoa</taxon>
        <taxon>Arthropoda</taxon>
        <taxon>Chelicerata</taxon>
        <taxon>Arachnida</taxon>
        <taxon>Acari</taxon>
        <taxon>Acariformes</taxon>
        <taxon>Sarcoptiformes</taxon>
        <taxon>Astigmata</taxon>
        <taxon>Glycyphagoidea</taxon>
        <taxon>Echimyopodidae</taxon>
        <taxon>Blomia</taxon>
    </lineage>
</organism>
<evidence type="ECO:0000256" key="4">
    <source>
        <dbReference type="ARBA" id="ARBA00022490"/>
    </source>
</evidence>
<keyword evidence="9 10" id="KW-0496">Mitochondrion</keyword>
<accession>A0A9Q0RQ09</accession>
<comment type="caution">
    <text evidence="10">Lacks conserved residue(s) required for the propagation of feature annotation.</text>
</comment>
<dbReference type="GO" id="GO:0051537">
    <property type="term" value="F:2 iron, 2 sulfur cluster binding"/>
    <property type="evidence" value="ECO:0007669"/>
    <property type="project" value="UniProtKB-UniRule"/>
</dbReference>
<feature type="domain" description="Anamorsin C-terminal" evidence="11">
    <location>
        <begin position="194"/>
        <end position="237"/>
    </location>
</feature>
<comment type="cofactor">
    <cofactor evidence="10">
        <name>[2Fe-2S] cluster</name>
        <dbReference type="ChEBI" id="CHEBI:190135"/>
    </cofactor>
</comment>
<dbReference type="InterPro" id="IPR029063">
    <property type="entry name" value="SAM-dependent_MTases_sf"/>
</dbReference>
<evidence type="ECO:0000313" key="13">
    <source>
        <dbReference type="Proteomes" id="UP001142055"/>
    </source>
</evidence>
<keyword evidence="3 10" id="KW-0004">4Fe-4S</keyword>
<feature type="binding site" evidence="10">
    <location>
        <position position="178"/>
    </location>
    <ligand>
        <name>[2Fe-2S] cluster</name>
        <dbReference type="ChEBI" id="CHEBI:190135"/>
    </ligand>
</feature>
<evidence type="ECO:0000256" key="3">
    <source>
        <dbReference type="ARBA" id="ARBA00022485"/>
    </source>
</evidence>
<keyword evidence="5 10" id="KW-0001">2Fe-2S</keyword>
<feature type="binding site" evidence="10">
    <location>
        <position position="181"/>
    </location>
    <ligand>
        <name>[2Fe-2S] cluster</name>
        <dbReference type="ChEBI" id="CHEBI:190135"/>
    </ligand>
</feature>
<feature type="short sequence motif" description="Cx2C motif 1" evidence="10">
    <location>
        <begin position="208"/>
        <end position="211"/>
    </location>
</feature>
<gene>
    <name evidence="12" type="ORF">RDWZM_007238</name>
</gene>
<keyword evidence="4 10" id="KW-0963">Cytoplasm</keyword>
<dbReference type="GO" id="GO:0009055">
    <property type="term" value="F:electron transfer activity"/>
    <property type="evidence" value="ECO:0007669"/>
    <property type="project" value="UniProtKB-UniRule"/>
</dbReference>
<comment type="similarity">
    <text evidence="2 10">Belongs to the anamorsin family.</text>
</comment>
<dbReference type="EMBL" id="JAPWDV010000002">
    <property type="protein sequence ID" value="KAJ6221426.1"/>
    <property type="molecule type" value="Genomic_DNA"/>
</dbReference>
<reference evidence="12" key="1">
    <citation type="submission" date="2022-12" db="EMBL/GenBank/DDBJ databases">
        <title>Genome assemblies of Blomia tropicalis.</title>
        <authorList>
            <person name="Cui Y."/>
        </authorList>
    </citation>
    <scope>NUCLEOTIDE SEQUENCE</scope>
    <source>
        <tissue evidence="12">Adult mites</tissue>
    </source>
</reference>
<comment type="domain">
    <text evidence="10">The C-terminal domain binds 2 Fe-S clusters but is otherwise mostly in an intrinsically disordered conformation.</text>
</comment>
<evidence type="ECO:0000256" key="8">
    <source>
        <dbReference type="ARBA" id="ARBA00023014"/>
    </source>
</evidence>
<comment type="domain">
    <text evidence="10">The N-terminal domain has structural similarity with S-adenosyl-L-methionine-dependent methyltransferases, but does not bind S-adenosyl-L-methionine. It is required for correct assembly of the 2 Fe-S clusters.</text>
</comment>
<dbReference type="Pfam" id="PF05093">
    <property type="entry name" value="CIAPIN1"/>
    <property type="match status" value="1"/>
</dbReference>
<dbReference type="GO" id="GO:0005758">
    <property type="term" value="C:mitochondrial intermembrane space"/>
    <property type="evidence" value="ECO:0007669"/>
    <property type="project" value="UniProtKB-SubCell"/>
</dbReference>
<feature type="binding site" evidence="10">
    <location>
        <position position="208"/>
    </location>
    <ligand>
        <name>[4Fe-4S] cluster</name>
        <dbReference type="ChEBI" id="CHEBI:49883"/>
    </ligand>
</feature>
<feature type="binding site" evidence="10">
    <location>
        <position position="219"/>
    </location>
    <ligand>
        <name>[4Fe-4S] cluster</name>
        <dbReference type="ChEBI" id="CHEBI:49883"/>
    </ligand>
</feature>
<feature type="binding site" evidence="10">
    <location>
        <position position="222"/>
    </location>
    <ligand>
        <name>[4Fe-4S] cluster</name>
        <dbReference type="ChEBI" id="CHEBI:49883"/>
    </ligand>
</feature>
<protein>
    <recommendedName>
        <fullName evidence="10">Anamorsin homolog</fullName>
    </recommendedName>
    <alternativeName>
        <fullName evidence="10">Fe-S cluster assembly protein DRE2 homolog</fullName>
    </alternativeName>
</protein>
<sequence length="245" mass="27570">MDLTKIESALILSPKAFQNNSLFESLKSSNAKLIEASFEQLVNYKEQFDLIVMDDDQKSSKHLSRLFQLLKPNYCLYIVKLMNAVPNMAFNLRCNGFIVNRDSPDLIIAQRPVYSIGSAVMIDSAKKNTTKQIWSISPDDIDEDQIINDDDLLDEKDKVKPSVDELRVCGTTKQRKACANCQCGLKEELEQEEANKIRESSQNAKSSCGNCYLGDAFRCASCPYRGMPAFKPGEKVIIDTTDDIM</sequence>
<comment type="subunit">
    <text evidence="10">Monomer.</text>
</comment>
<evidence type="ECO:0000256" key="7">
    <source>
        <dbReference type="ARBA" id="ARBA00023004"/>
    </source>
</evidence>
<dbReference type="GO" id="GO:0051539">
    <property type="term" value="F:4 iron, 4 sulfur cluster binding"/>
    <property type="evidence" value="ECO:0007669"/>
    <property type="project" value="UniProtKB-KW"/>
</dbReference>
<dbReference type="InterPro" id="IPR046408">
    <property type="entry name" value="CIAPIN1"/>
</dbReference>
<dbReference type="HAMAP" id="MF_03115">
    <property type="entry name" value="Anamorsin"/>
    <property type="match status" value="1"/>
</dbReference>
<dbReference type="PANTHER" id="PTHR13273">
    <property type="entry name" value="ANAMORSIN"/>
    <property type="match status" value="1"/>
</dbReference>
<evidence type="ECO:0000256" key="9">
    <source>
        <dbReference type="ARBA" id="ARBA00023128"/>
    </source>
</evidence>
<feature type="binding site" evidence="10">
    <location>
        <position position="169"/>
    </location>
    <ligand>
        <name>[2Fe-2S] cluster</name>
        <dbReference type="ChEBI" id="CHEBI:190135"/>
    </ligand>
</feature>
<dbReference type="AlphaFoldDB" id="A0A9Q0RQ09"/>
<name>A0A9Q0RQ09_BLOTA</name>
<evidence type="ECO:0000256" key="2">
    <source>
        <dbReference type="ARBA" id="ARBA00008169"/>
    </source>
</evidence>
<evidence type="ECO:0000259" key="11">
    <source>
        <dbReference type="Pfam" id="PF05093"/>
    </source>
</evidence>